<keyword evidence="4" id="KW-1185">Reference proteome</keyword>
<name>A0A6V8KX24_9ACTN</name>
<dbReference type="AlphaFoldDB" id="A0A6V8KX24"/>
<evidence type="ECO:0008006" key="5">
    <source>
        <dbReference type="Google" id="ProtNLM"/>
    </source>
</evidence>
<evidence type="ECO:0000256" key="2">
    <source>
        <dbReference type="SAM" id="SignalP"/>
    </source>
</evidence>
<reference evidence="3 4" key="2">
    <citation type="submission" date="2020-03" db="EMBL/GenBank/DDBJ databases">
        <authorList>
            <person name="Ichikawa N."/>
            <person name="Kimura A."/>
            <person name="Kitahashi Y."/>
            <person name="Uohara A."/>
        </authorList>
    </citation>
    <scope>NUCLEOTIDE SEQUENCE [LARGE SCALE GENOMIC DNA]</scope>
    <source>
        <strain evidence="3 4">NBRC 108638</strain>
    </source>
</reference>
<dbReference type="PROSITE" id="PS51257">
    <property type="entry name" value="PROKAR_LIPOPROTEIN"/>
    <property type="match status" value="1"/>
</dbReference>
<protein>
    <recommendedName>
        <fullName evidence="5">Lipoprotein</fullName>
    </recommendedName>
</protein>
<keyword evidence="2" id="KW-0732">Signal</keyword>
<reference evidence="3 4" key="1">
    <citation type="submission" date="2020-03" db="EMBL/GenBank/DDBJ databases">
        <title>Whole genome shotgun sequence of Phytohabitans rumicis NBRC 108638.</title>
        <authorList>
            <person name="Komaki H."/>
            <person name="Tamura T."/>
        </authorList>
    </citation>
    <scope>NUCLEOTIDE SEQUENCE [LARGE SCALE GENOMIC DNA]</scope>
    <source>
        <strain evidence="3 4">NBRC 108638</strain>
    </source>
</reference>
<evidence type="ECO:0000313" key="3">
    <source>
        <dbReference type="EMBL" id="GFJ86396.1"/>
    </source>
</evidence>
<dbReference type="EMBL" id="BLPG01000001">
    <property type="protein sequence ID" value="GFJ86396.1"/>
    <property type="molecule type" value="Genomic_DNA"/>
</dbReference>
<feature type="region of interest" description="Disordered" evidence="1">
    <location>
        <begin position="20"/>
        <end position="47"/>
    </location>
</feature>
<feature type="chain" id="PRO_5038490522" description="Lipoprotein" evidence="2">
    <location>
        <begin position="23"/>
        <end position="177"/>
    </location>
</feature>
<dbReference type="RefSeq" id="WP_173072846.1">
    <property type="nucleotide sequence ID" value="NZ_BAABJB010000008.1"/>
</dbReference>
<evidence type="ECO:0000313" key="4">
    <source>
        <dbReference type="Proteomes" id="UP000482960"/>
    </source>
</evidence>
<dbReference type="Proteomes" id="UP000482960">
    <property type="component" value="Unassembled WGS sequence"/>
</dbReference>
<gene>
    <name evidence="3" type="ORF">Prum_000380</name>
</gene>
<evidence type="ECO:0000256" key="1">
    <source>
        <dbReference type="SAM" id="MobiDB-lite"/>
    </source>
</evidence>
<feature type="signal peptide" evidence="2">
    <location>
        <begin position="1"/>
        <end position="22"/>
    </location>
</feature>
<sequence>MRRTLALTLACLVFAASCSDPARSPAADPTTPAPAAPATTAGEPLDGTEMDLEGVFTPAVACETADLMYRNLDELSQEHIRAGVAAERSGDKAGVAQALAALEPLLTSTSATFADTAGKVADPVLKDALTSLSASAAKAATFTTFAEFNTLAALTAPAEVTLKRECPKAGYVLKNIQ</sequence>
<accession>A0A6V8KX24</accession>
<organism evidence="3 4">
    <name type="scientific">Phytohabitans rumicis</name>
    <dbReference type="NCBI Taxonomy" id="1076125"/>
    <lineage>
        <taxon>Bacteria</taxon>
        <taxon>Bacillati</taxon>
        <taxon>Actinomycetota</taxon>
        <taxon>Actinomycetes</taxon>
        <taxon>Micromonosporales</taxon>
        <taxon>Micromonosporaceae</taxon>
    </lineage>
</organism>
<feature type="compositionally biased region" description="Low complexity" evidence="1">
    <location>
        <begin position="20"/>
        <end position="30"/>
    </location>
</feature>
<proteinExistence type="predicted"/>
<comment type="caution">
    <text evidence="3">The sequence shown here is derived from an EMBL/GenBank/DDBJ whole genome shotgun (WGS) entry which is preliminary data.</text>
</comment>